<dbReference type="SUPFAM" id="SSF53383">
    <property type="entry name" value="PLP-dependent transferases"/>
    <property type="match status" value="1"/>
</dbReference>
<keyword evidence="2" id="KW-0663">Pyridoxal phosphate</keyword>
<name>A0ABW0QIT4_9BURK</name>
<dbReference type="RefSeq" id="WP_068832636.1">
    <property type="nucleotide sequence ID" value="NZ_JBHSMX010000065.1"/>
</dbReference>
<dbReference type="EMBL" id="JBHSMX010000065">
    <property type="protein sequence ID" value="MFC5523547.1"/>
    <property type="molecule type" value="Genomic_DNA"/>
</dbReference>
<keyword evidence="4" id="KW-0238">DNA-binding</keyword>
<evidence type="ECO:0000259" key="6">
    <source>
        <dbReference type="PROSITE" id="PS50949"/>
    </source>
</evidence>
<evidence type="ECO:0000313" key="7">
    <source>
        <dbReference type="EMBL" id="MFC5523547.1"/>
    </source>
</evidence>
<dbReference type="InterPro" id="IPR015424">
    <property type="entry name" value="PyrdxlP-dep_Trfase"/>
</dbReference>
<evidence type="ECO:0000313" key="8">
    <source>
        <dbReference type="Proteomes" id="UP001596084"/>
    </source>
</evidence>
<dbReference type="PROSITE" id="PS50949">
    <property type="entry name" value="HTH_GNTR"/>
    <property type="match status" value="1"/>
</dbReference>
<keyword evidence="7" id="KW-0032">Aminotransferase</keyword>
<dbReference type="Gene3D" id="1.10.10.10">
    <property type="entry name" value="Winged helix-like DNA-binding domain superfamily/Winged helix DNA-binding domain"/>
    <property type="match status" value="1"/>
</dbReference>
<dbReference type="PANTHER" id="PTHR46577:SF1">
    <property type="entry name" value="HTH-TYPE TRANSCRIPTIONAL REGULATORY PROTEIN GABR"/>
    <property type="match status" value="1"/>
</dbReference>
<dbReference type="InterPro" id="IPR051446">
    <property type="entry name" value="HTH_trans_reg/aminotransferase"/>
</dbReference>
<dbReference type="InterPro" id="IPR000524">
    <property type="entry name" value="Tscrpt_reg_HTH_GntR"/>
</dbReference>
<keyword evidence="7" id="KW-0808">Transferase</keyword>
<dbReference type="Gene3D" id="3.40.640.10">
    <property type="entry name" value="Type I PLP-dependent aspartate aminotransferase-like (Major domain)"/>
    <property type="match status" value="1"/>
</dbReference>
<dbReference type="InterPro" id="IPR004839">
    <property type="entry name" value="Aminotransferase_I/II_large"/>
</dbReference>
<evidence type="ECO:0000256" key="5">
    <source>
        <dbReference type="ARBA" id="ARBA00023163"/>
    </source>
</evidence>
<gene>
    <name evidence="7" type="ORF">ACFPP7_21905</name>
</gene>
<organism evidence="7 8">
    <name type="scientific">Polaromonas jejuensis</name>
    <dbReference type="NCBI Taxonomy" id="457502"/>
    <lineage>
        <taxon>Bacteria</taxon>
        <taxon>Pseudomonadati</taxon>
        <taxon>Pseudomonadota</taxon>
        <taxon>Betaproteobacteria</taxon>
        <taxon>Burkholderiales</taxon>
        <taxon>Comamonadaceae</taxon>
        <taxon>Polaromonas</taxon>
    </lineage>
</organism>
<keyword evidence="3" id="KW-0805">Transcription regulation</keyword>
<keyword evidence="8" id="KW-1185">Reference proteome</keyword>
<dbReference type="CDD" id="cd00609">
    <property type="entry name" value="AAT_like"/>
    <property type="match status" value="1"/>
</dbReference>
<sequence>MHQNITATHLGASLKGLATREMAVKMAALIRSGAIPIGSQLPSVRDLAEAMGVSPATVSAVWQELRRHKVIAGMGRNGVWVCGNKPSPRPARFESVGNFGQHIVADLTYASPDPALLPDLSQALLQGAKTPQLNSYRRDPITQALHEAAASRWPYPAEAFMATNGGFDGVLMTLQALLMPGSAVAIEDPTTARLLDILDHIGAEVIPVACDEDGPKADSLAAALQKKPAAFIYQPRTHAICSHSVSAQRMQELAKVLKNSETLIIEDDGIGDVSSQAAVSLGMHYPDRTVHIVSYSKSLGPDLRVAVLSGAKETVEQIQAYRNFGASWTSRIQQDAVAWMLNDPGSMAAVTSAKEVYAARRNRLIEALKPQGISVPGRDGLSVWIAVPSEQFAMVTLAVRGFAVFPGSRFGIKPHSHIRVGTSLPMEHVDSLVEAIALCMHAI</sequence>
<dbReference type="SMART" id="SM00345">
    <property type="entry name" value="HTH_GNTR"/>
    <property type="match status" value="1"/>
</dbReference>
<dbReference type="Pfam" id="PF00392">
    <property type="entry name" value="GntR"/>
    <property type="match status" value="1"/>
</dbReference>
<dbReference type="InterPro" id="IPR036390">
    <property type="entry name" value="WH_DNA-bd_sf"/>
</dbReference>
<feature type="domain" description="HTH gntR-type" evidence="6">
    <location>
        <begin position="16"/>
        <end position="84"/>
    </location>
</feature>
<protein>
    <submittedName>
        <fullName evidence="7">Aminotransferase class I/II-fold pyridoxal phosphate-dependent enzyme</fullName>
    </submittedName>
</protein>
<dbReference type="PANTHER" id="PTHR46577">
    <property type="entry name" value="HTH-TYPE TRANSCRIPTIONAL REGULATORY PROTEIN GABR"/>
    <property type="match status" value="1"/>
</dbReference>
<dbReference type="SUPFAM" id="SSF46785">
    <property type="entry name" value="Winged helix' DNA-binding domain"/>
    <property type="match status" value="1"/>
</dbReference>
<evidence type="ECO:0000256" key="4">
    <source>
        <dbReference type="ARBA" id="ARBA00023125"/>
    </source>
</evidence>
<dbReference type="GO" id="GO:0008483">
    <property type="term" value="F:transaminase activity"/>
    <property type="evidence" value="ECO:0007669"/>
    <property type="project" value="UniProtKB-KW"/>
</dbReference>
<comment type="caution">
    <text evidence="7">The sequence shown here is derived from an EMBL/GenBank/DDBJ whole genome shotgun (WGS) entry which is preliminary data.</text>
</comment>
<dbReference type="InterPro" id="IPR015421">
    <property type="entry name" value="PyrdxlP-dep_Trfase_major"/>
</dbReference>
<dbReference type="Pfam" id="PF00155">
    <property type="entry name" value="Aminotran_1_2"/>
    <property type="match status" value="1"/>
</dbReference>
<dbReference type="Proteomes" id="UP001596084">
    <property type="component" value="Unassembled WGS sequence"/>
</dbReference>
<evidence type="ECO:0000256" key="1">
    <source>
        <dbReference type="ARBA" id="ARBA00005384"/>
    </source>
</evidence>
<dbReference type="InterPro" id="IPR036388">
    <property type="entry name" value="WH-like_DNA-bd_sf"/>
</dbReference>
<proteinExistence type="inferred from homology"/>
<comment type="similarity">
    <text evidence="1">In the C-terminal section; belongs to the class-I pyridoxal-phosphate-dependent aminotransferase family.</text>
</comment>
<evidence type="ECO:0000256" key="2">
    <source>
        <dbReference type="ARBA" id="ARBA00022898"/>
    </source>
</evidence>
<keyword evidence="5" id="KW-0804">Transcription</keyword>
<accession>A0ABW0QIT4</accession>
<evidence type="ECO:0000256" key="3">
    <source>
        <dbReference type="ARBA" id="ARBA00023015"/>
    </source>
</evidence>
<reference evidence="8" key="1">
    <citation type="journal article" date="2019" name="Int. J. Syst. Evol. Microbiol.">
        <title>The Global Catalogue of Microorganisms (GCM) 10K type strain sequencing project: providing services to taxonomists for standard genome sequencing and annotation.</title>
        <authorList>
            <consortium name="The Broad Institute Genomics Platform"/>
            <consortium name="The Broad Institute Genome Sequencing Center for Infectious Disease"/>
            <person name="Wu L."/>
            <person name="Ma J."/>
        </authorList>
    </citation>
    <scope>NUCLEOTIDE SEQUENCE [LARGE SCALE GENOMIC DNA]</scope>
    <source>
        <strain evidence="8">CGMCC 4.7277</strain>
    </source>
</reference>